<dbReference type="InterPro" id="IPR006517">
    <property type="entry name" value="Phage_terminase_lsu-like_C"/>
</dbReference>
<dbReference type="Pfam" id="PF17289">
    <property type="entry name" value="Terminase_6C"/>
    <property type="match status" value="1"/>
</dbReference>
<dbReference type="AlphaFoldDB" id="A0A0W8G0T4"/>
<sequence>MGYHDIQEEIFFEDKEKRFKVIAKGRRFGLTHGFAKHVIDQMLAGITPVLWVDTIYGNIERYFRRYFEPDIKKSGVEYKFRSTQNDLVILRSICDFRSADKPENLEGFGYKLIILNEAGIILKNKNLWLESIYPMTLDYKDSKVIIGGTPKGKYHKNEKHLFYELFQKGKPHPKSFPLESGRTSYNNEWKSYQFSTYDNPLLDKQQIKDLENDIPVQLRRQEIHGEFADRSDEGIIKSDWWKYYTDNEYGKEKVIKRIAMWDTAFKKNQENDFSVCGVWVITSAAYYLDYVFRERMEFPDLKSASVDIYENQKVNEIWIEDKASGTSLIQELKRETRIPVKPIKANQDKIEYVNSITPLLKSGKVFIKESEEWTEPFLRECEDFPYGEFDDQVDVLSKFLNEAKNIKMEFDINNVRAIKTKVRNKRR</sequence>
<feature type="domain" description="Terminase large subunit gp17-like C-terminal" evidence="2">
    <location>
        <begin position="260"/>
        <end position="402"/>
    </location>
</feature>
<protein>
    <submittedName>
        <fullName evidence="3">Phage terminase, large subunit</fullName>
    </submittedName>
</protein>
<evidence type="ECO:0000313" key="3">
    <source>
        <dbReference type="EMBL" id="KUG26762.1"/>
    </source>
</evidence>
<dbReference type="NCBIfam" id="TIGR01630">
    <property type="entry name" value="psiM2_ORF9"/>
    <property type="match status" value="1"/>
</dbReference>
<keyword evidence="1" id="KW-1188">Viral release from host cell</keyword>
<name>A0A0W8G0T4_9ZZZZ</name>
<evidence type="ECO:0000259" key="2">
    <source>
        <dbReference type="Pfam" id="PF17289"/>
    </source>
</evidence>
<reference evidence="3" key="1">
    <citation type="journal article" date="2015" name="Proc. Natl. Acad. Sci. U.S.A.">
        <title>Networks of energetic and metabolic interactions define dynamics in microbial communities.</title>
        <authorList>
            <person name="Embree M."/>
            <person name="Liu J.K."/>
            <person name="Al-Bassam M.M."/>
            <person name="Zengler K."/>
        </authorList>
    </citation>
    <scope>NUCLEOTIDE SEQUENCE</scope>
</reference>
<dbReference type="InterPro" id="IPR035421">
    <property type="entry name" value="Terminase_6C"/>
</dbReference>
<proteinExistence type="predicted"/>
<dbReference type="Gene3D" id="3.40.50.300">
    <property type="entry name" value="P-loop containing nucleotide triphosphate hydrolases"/>
    <property type="match status" value="1"/>
</dbReference>
<dbReference type="Pfam" id="PF03237">
    <property type="entry name" value="Terminase_6N"/>
    <property type="match status" value="1"/>
</dbReference>
<gene>
    <name evidence="3" type="ORF">ASZ90_003391</name>
</gene>
<dbReference type="EMBL" id="LNQE01000410">
    <property type="protein sequence ID" value="KUG26762.1"/>
    <property type="molecule type" value="Genomic_DNA"/>
</dbReference>
<evidence type="ECO:0000256" key="1">
    <source>
        <dbReference type="ARBA" id="ARBA00022612"/>
    </source>
</evidence>
<dbReference type="InterPro" id="IPR027417">
    <property type="entry name" value="P-loop_NTPase"/>
</dbReference>
<organism evidence="3">
    <name type="scientific">hydrocarbon metagenome</name>
    <dbReference type="NCBI Taxonomy" id="938273"/>
    <lineage>
        <taxon>unclassified sequences</taxon>
        <taxon>metagenomes</taxon>
        <taxon>ecological metagenomes</taxon>
    </lineage>
</organism>
<accession>A0A0W8G0T4</accession>
<comment type="caution">
    <text evidence="3">The sequence shown here is derived from an EMBL/GenBank/DDBJ whole genome shotgun (WGS) entry which is preliminary data.</text>
</comment>
<dbReference type="Gene3D" id="3.30.420.240">
    <property type="match status" value="1"/>
</dbReference>